<dbReference type="AlphaFoldDB" id="A0AAV7NT01"/>
<dbReference type="EMBL" id="JANPWB010000012">
    <property type="protein sequence ID" value="KAJ1118604.1"/>
    <property type="molecule type" value="Genomic_DNA"/>
</dbReference>
<evidence type="ECO:0000313" key="2">
    <source>
        <dbReference type="Proteomes" id="UP001066276"/>
    </source>
</evidence>
<protein>
    <submittedName>
        <fullName evidence="1">Uncharacterized protein</fullName>
    </submittedName>
</protein>
<sequence>MRQSSEASSASNRDLAGDSAEVTLTGVYILRQEAQLCMVLNTVPTPGQLYSYEQYDGIQDDLYKHACQAAIQMSILQLH</sequence>
<keyword evidence="2" id="KW-1185">Reference proteome</keyword>
<organism evidence="1 2">
    <name type="scientific">Pleurodeles waltl</name>
    <name type="common">Iberian ribbed newt</name>
    <dbReference type="NCBI Taxonomy" id="8319"/>
    <lineage>
        <taxon>Eukaryota</taxon>
        <taxon>Metazoa</taxon>
        <taxon>Chordata</taxon>
        <taxon>Craniata</taxon>
        <taxon>Vertebrata</taxon>
        <taxon>Euteleostomi</taxon>
        <taxon>Amphibia</taxon>
        <taxon>Batrachia</taxon>
        <taxon>Caudata</taxon>
        <taxon>Salamandroidea</taxon>
        <taxon>Salamandridae</taxon>
        <taxon>Pleurodelinae</taxon>
        <taxon>Pleurodeles</taxon>
    </lineage>
</organism>
<gene>
    <name evidence="1" type="ORF">NDU88_006794</name>
</gene>
<dbReference type="Proteomes" id="UP001066276">
    <property type="component" value="Chromosome 8"/>
</dbReference>
<name>A0AAV7NT01_PLEWA</name>
<evidence type="ECO:0000313" key="1">
    <source>
        <dbReference type="EMBL" id="KAJ1118604.1"/>
    </source>
</evidence>
<accession>A0AAV7NT01</accession>
<reference evidence="1" key="1">
    <citation type="journal article" date="2022" name="bioRxiv">
        <title>Sequencing and chromosome-scale assembly of the giantPleurodeles waltlgenome.</title>
        <authorList>
            <person name="Brown T."/>
            <person name="Elewa A."/>
            <person name="Iarovenko S."/>
            <person name="Subramanian E."/>
            <person name="Araus A.J."/>
            <person name="Petzold A."/>
            <person name="Susuki M."/>
            <person name="Suzuki K.-i.T."/>
            <person name="Hayashi T."/>
            <person name="Toyoda A."/>
            <person name="Oliveira C."/>
            <person name="Osipova E."/>
            <person name="Leigh N.D."/>
            <person name="Simon A."/>
            <person name="Yun M.H."/>
        </authorList>
    </citation>
    <scope>NUCLEOTIDE SEQUENCE</scope>
    <source>
        <strain evidence="1">20211129_DDA</strain>
        <tissue evidence="1">Liver</tissue>
    </source>
</reference>
<comment type="caution">
    <text evidence="1">The sequence shown here is derived from an EMBL/GenBank/DDBJ whole genome shotgun (WGS) entry which is preliminary data.</text>
</comment>
<proteinExistence type="predicted"/>